<keyword evidence="2" id="KW-1185">Reference proteome</keyword>
<proteinExistence type="predicted"/>
<dbReference type="Proteomes" id="UP001153331">
    <property type="component" value="Unassembled WGS sequence"/>
</dbReference>
<comment type="caution">
    <text evidence="1">The sequence shown here is derived from an EMBL/GenBank/DDBJ whole genome shotgun (WGS) entry which is preliminary data.</text>
</comment>
<sequence>MCGKNWTDEGYLGVLNGSDILRISRSKSTSLRDLGQRDRPDRDPAFPPPYDLSLSTLDPDSKARSNTHLLITAVIFRDHEIPSIVLSTTVSHLVKTPNTMLNSAPGRYRRGVSRDTPQMSPGFGPYTGFLTPPSPYSGIEERRGSIVSLSASEYSVPTPTSERSPFSESSWQHVTPFGGFQTQSMSGFRLGTVGLPMKTSTTESFCNDWSMPTSNIDIPLRMQDTISSSAGYLPSQINSFSDPDNLTPSSSGSNWSFSTAPEHTDLDYGMAGQQAFWQAQVPSTHTMVGQTIAPADALVGDENYGFVEDNDSSSFMETEAFDNAPMSFAASPHDDAPMTLPLSPQEVQVKQELDSSEGEEKFTRSIHISRNGGKTVKKERQRQNCISKRRGSKSKSQLVFRRSHDGHIDVEGYELNPVTGKREPIGGPTVEWKYCEWPGCTSRFKRPEHLKRHQRIHLGVKEHECRVEGCPKVFDRRDNYWQHGTTHIRIPGKKDGRNPRLPFEDMIRYADDAKHIEFLEKAYKKACGEDYSLDSGDESTSVSRKERKIRCRL</sequence>
<accession>A0ACC2IM57</accession>
<organism evidence="1 2">
    <name type="scientific">Boeremia exigua</name>
    <dbReference type="NCBI Taxonomy" id="749465"/>
    <lineage>
        <taxon>Eukaryota</taxon>
        <taxon>Fungi</taxon>
        <taxon>Dikarya</taxon>
        <taxon>Ascomycota</taxon>
        <taxon>Pezizomycotina</taxon>
        <taxon>Dothideomycetes</taxon>
        <taxon>Pleosporomycetidae</taxon>
        <taxon>Pleosporales</taxon>
        <taxon>Pleosporineae</taxon>
        <taxon>Didymellaceae</taxon>
        <taxon>Boeremia</taxon>
    </lineage>
</organism>
<evidence type="ECO:0000313" key="2">
    <source>
        <dbReference type="Proteomes" id="UP001153331"/>
    </source>
</evidence>
<reference evidence="1" key="1">
    <citation type="submission" date="2022-11" db="EMBL/GenBank/DDBJ databases">
        <title>Genome Sequence of Boeremia exigua.</title>
        <authorList>
            <person name="Buettner E."/>
        </authorList>
    </citation>
    <scope>NUCLEOTIDE SEQUENCE</scope>
    <source>
        <strain evidence="1">CU02</strain>
    </source>
</reference>
<gene>
    <name evidence="1" type="ORF">OPT61_g2371</name>
</gene>
<evidence type="ECO:0000313" key="1">
    <source>
        <dbReference type="EMBL" id="KAJ8116139.1"/>
    </source>
</evidence>
<dbReference type="EMBL" id="JAPHNI010000107">
    <property type="protein sequence ID" value="KAJ8116139.1"/>
    <property type="molecule type" value="Genomic_DNA"/>
</dbReference>
<name>A0ACC2IM57_9PLEO</name>
<protein>
    <submittedName>
        <fullName evidence="1">Uncharacterized protein</fullName>
    </submittedName>
</protein>